<organism evidence="2 3">
    <name type="scientific">Streptomyces phaeoluteigriseus</name>
    <dbReference type="NCBI Taxonomy" id="114686"/>
    <lineage>
        <taxon>Bacteria</taxon>
        <taxon>Bacillati</taxon>
        <taxon>Actinomycetota</taxon>
        <taxon>Actinomycetes</taxon>
        <taxon>Kitasatosporales</taxon>
        <taxon>Streptomycetaceae</taxon>
        <taxon>Streptomyces</taxon>
        <taxon>Streptomyces aurantiacus group</taxon>
    </lineage>
</organism>
<evidence type="ECO:0000256" key="1">
    <source>
        <dbReference type="SAM" id="MobiDB-lite"/>
    </source>
</evidence>
<evidence type="ECO:0008006" key="4">
    <source>
        <dbReference type="Google" id="ProtNLM"/>
    </source>
</evidence>
<dbReference type="RefSeq" id="WP_252551368.1">
    <property type="nucleotide sequence ID" value="NZ_CP099468.1"/>
</dbReference>
<keyword evidence="3" id="KW-1185">Reference proteome</keyword>
<gene>
    <name evidence="2" type="ORF">NFX46_21670</name>
</gene>
<dbReference type="Proteomes" id="UP001056374">
    <property type="component" value="Chromosome"/>
</dbReference>
<dbReference type="EMBL" id="CP099468">
    <property type="protein sequence ID" value="USQ86091.1"/>
    <property type="molecule type" value="Genomic_DNA"/>
</dbReference>
<name>A0ABY4ZAU5_9ACTN</name>
<dbReference type="Gene3D" id="1.10.357.10">
    <property type="entry name" value="Tetracycline Repressor, domain 2"/>
    <property type="match status" value="1"/>
</dbReference>
<evidence type="ECO:0000313" key="3">
    <source>
        <dbReference type="Proteomes" id="UP001056374"/>
    </source>
</evidence>
<reference evidence="2" key="1">
    <citation type="submission" date="2022-06" db="EMBL/GenBank/DDBJ databases">
        <title>Complete genome sequence of soil microorganisms Streptomyces sp. Qhu-M197 isolated from Alpine meadows habitats on the Tibetan Plateau.</title>
        <authorList>
            <person name="Zhang B."/>
            <person name="Xiang X."/>
            <person name="Fan J."/>
        </authorList>
    </citation>
    <scope>NUCLEOTIDE SEQUENCE</scope>
    <source>
        <strain evidence="2">Qhu-M197</strain>
    </source>
</reference>
<sequence>MAVQTVYFAFRDKRALFKDVVDMSIAGDAAPVATMDRNWFGAACAEPTAAGQLRAHVRRTGHPRPYRPIMSLITAAAVKDPEIAAQWPAGPASGPTRAAPSSTPQLRR</sequence>
<proteinExistence type="predicted"/>
<feature type="region of interest" description="Disordered" evidence="1">
    <location>
        <begin position="84"/>
        <end position="108"/>
    </location>
</feature>
<evidence type="ECO:0000313" key="2">
    <source>
        <dbReference type="EMBL" id="USQ86091.1"/>
    </source>
</evidence>
<feature type="compositionally biased region" description="Polar residues" evidence="1">
    <location>
        <begin position="99"/>
        <end position="108"/>
    </location>
</feature>
<protein>
    <recommendedName>
        <fullName evidence="4">TetR family transcriptional regulator</fullName>
    </recommendedName>
</protein>
<accession>A0ABY4ZAU5</accession>